<comment type="caution">
    <text evidence="1">The sequence shown here is derived from an EMBL/GenBank/DDBJ whole genome shotgun (WGS) entry which is preliminary data.</text>
</comment>
<accession>A0ABT2NAU9</accession>
<proteinExistence type="predicted"/>
<dbReference type="RefSeq" id="WP_261236467.1">
    <property type="nucleotide sequence ID" value="NZ_JAMXFA010000028.1"/>
</dbReference>
<gene>
    <name evidence="1" type="ORF">NG792_19090</name>
</gene>
<dbReference type="Proteomes" id="UP001525961">
    <property type="component" value="Unassembled WGS sequence"/>
</dbReference>
<evidence type="ECO:0000313" key="1">
    <source>
        <dbReference type="EMBL" id="MCT7979828.1"/>
    </source>
</evidence>
<feature type="non-terminal residue" evidence="1">
    <location>
        <position position="1"/>
    </location>
</feature>
<organism evidence="1 2">
    <name type="scientific">Laspinema olomoucense D3b</name>
    <dbReference type="NCBI Taxonomy" id="2953688"/>
    <lineage>
        <taxon>Bacteria</taxon>
        <taxon>Bacillati</taxon>
        <taxon>Cyanobacteriota</taxon>
        <taxon>Cyanophyceae</taxon>
        <taxon>Oscillatoriophycideae</taxon>
        <taxon>Oscillatoriales</taxon>
        <taxon>Laspinemataceae</taxon>
        <taxon>Laspinema</taxon>
        <taxon>Laspinema olomoucense</taxon>
    </lineage>
</organism>
<reference evidence="1 2" key="1">
    <citation type="journal article" date="2022" name="Front. Microbiol.">
        <title>High genomic differentiation and limited gene flow indicate recent cryptic speciation within the genus Laspinema (cyanobacteria).</title>
        <authorList>
            <person name="Stanojkovic A."/>
            <person name="Skoupy S."/>
            <person name="Skaloud P."/>
            <person name="Dvorak P."/>
        </authorList>
    </citation>
    <scope>NUCLEOTIDE SEQUENCE [LARGE SCALE GENOMIC DNA]</scope>
    <source>
        <strain evidence="1 2">D3b</strain>
    </source>
</reference>
<dbReference type="EMBL" id="JAMXFA010000028">
    <property type="protein sequence ID" value="MCT7979828.1"/>
    <property type="molecule type" value="Genomic_DNA"/>
</dbReference>
<name>A0ABT2NAU9_9CYAN</name>
<evidence type="ECO:0000313" key="2">
    <source>
        <dbReference type="Proteomes" id="UP001525961"/>
    </source>
</evidence>
<keyword evidence="2" id="KW-1185">Reference proteome</keyword>
<protein>
    <submittedName>
        <fullName evidence="1">Uncharacterized protein</fullName>
    </submittedName>
</protein>
<sequence length="121" mass="12041">GVSPGGFGVSPGGFGVSPGGFGVSPGGFGVSPGGFGVSPGGDTPPPFDETDIEVSATATSCAAPALTVYGDRLYIAWTGTDESHSLNVSFTSDEVKFEGKFTLPETSFTAPALYGKLTGIN</sequence>